<dbReference type="CDD" id="cd03216">
    <property type="entry name" value="ABC_Carb_Monos_I"/>
    <property type="match status" value="1"/>
</dbReference>
<dbReference type="InterPro" id="IPR050107">
    <property type="entry name" value="ABC_carbohydrate_import_ATPase"/>
</dbReference>
<reference evidence="4 5" key="1">
    <citation type="submission" date="2011-04" db="EMBL/GenBank/DDBJ databases">
        <title>The Genome Sequence of Clostridium citroniae WAL-19142.</title>
        <authorList>
            <consortium name="The Broad Institute Genome Sequencing Platform"/>
            <person name="Earl A."/>
            <person name="Ward D."/>
            <person name="Feldgarden M."/>
            <person name="Gevers D."/>
            <person name="Warren Y.A."/>
            <person name="Tyrrell K.L."/>
            <person name="Citron D.M."/>
            <person name="Goldstein E.J."/>
            <person name="Daigneault M."/>
            <person name="Allen-Vercoe E."/>
            <person name="Young S.K."/>
            <person name="Zeng Q."/>
            <person name="Gargeya S."/>
            <person name="Fitzgerald M."/>
            <person name="Haas B."/>
            <person name="Abouelleil A."/>
            <person name="Alvarado L."/>
            <person name="Arachchi H.M."/>
            <person name="Berlin A."/>
            <person name="Brown A."/>
            <person name="Chapman S.B."/>
            <person name="Chen Z."/>
            <person name="Dunbar C."/>
            <person name="Freedman E."/>
            <person name="Gearin G."/>
            <person name="Gellesch M."/>
            <person name="Goldberg J."/>
            <person name="Griggs A."/>
            <person name="Gujja S."/>
            <person name="Heilman E.R."/>
            <person name="Heiman D."/>
            <person name="Howarth C."/>
            <person name="Larson L."/>
            <person name="Lui A."/>
            <person name="MacDonald P.J."/>
            <person name="Mehta T."/>
            <person name="Montmayeur A."/>
            <person name="Murphy C."/>
            <person name="Neiman D."/>
            <person name="Pearson M."/>
            <person name="Priest M."/>
            <person name="Roberts A."/>
            <person name="Saif S."/>
            <person name="Shea T."/>
            <person name="Shenoy N."/>
            <person name="Sisk P."/>
            <person name="Stolte C."/>
            <person name="Sykes S."/>
            <person name="White J."/>
            <person name="Yandava C."/>
            <person name="Wortman J."/>
            <person name="Nusbaum C."/>
            <person name="Birren B."/>
        </authorList>
    </citation>
    <scope>NUCLEOTIDE SEQUENCE [LARGE SCALE GENOMIC DNA]</scope>
    <source>
        <strain evidence="4 5">WAL-19142</strain>
    </source>
</reference>
<dbReference type="Proteomes" id="UP000037392">
    <property type="component" value="Unassembled WGS sequence"/>
</dbReference>
<dbReference type="GO" id="GO:0016887">
    <property type="term" value="F:ATP hydrolysis activity"/>
    <property type="evidence" value="ECO:0007669"/>
    <property type="project" value="InterPro"/>
</dbReference>
<dbReference type="PROSITE" id="PS00211">
    <property type="entry name" value="ABC_TRANSPORTER_1"/>
    <property type="match status" value="1"/>
</dbReference>
<dbReference type="PANTHER" id="PTHR43790">
    <property type="entry name" value="CARBOHYDRATE TRANSPORT ATP-BINDING PROTEIN MG119-RELATED"/>
    <property type="match status" value="1"/>
</dbReference>
<dbReference type="GO" id="GO:0005524">
    <property type="term" value="F:ATP binding"/>
    <property type="evidence" value="ECO:0007669"/>
    <property type="project" value="UniProtKB-KW"/>
</dbReference>
<evidence type="ECO:0000313" key="5">
    <source>
        <dbReference type="Proteomes" id="UP000037392"/>
    </source>
</evidence>
<dbReference type="SUPFAM" id="SSF52540">
    <property type="entry name" value="P-loop containing nucleoside triphosphate hydrolases"/>
    <property type="match status" value="2"/>
</dbReference>
<gene>
    <name evidence="4" type="ORF">HMPREF9470_03946</name>
</gene>
<dbReference type="Pfam" id="PF00005">
    <property type="entry name" value="ABC_tran"/>
    <property type="match status" value="2"/>
</dbReference>
<dbReference type="CDD" id="cd03215">
    <property type="entry name" value="ABC_Carb_Monos_II"/>
    <property type="match status" value="1"/>
</dbReference>
<evidence type="ECO:0000259" key="3">
    <source>
        <dbReference type="PROSITE" id="PS50893"/>
    </source>
</evidence>
<dbReference type="Gene3D" id="3.40.50.300">
    <property type="entry name" value="P-loop containing nucleotide triphosphate hydrolases"/>
    <property type="match status" value="2"/>
</dbReference>
<sequence length="536" mass="58684">MDNTQYVLEMDHITKEYSGNQVLKGVNLHIKPGEIHALMGENGAGKSTLMNILFGMPVIHSTGGFGGSVKMAGQPVNIDTPLKAMELGIGMVHQEFMLIPGFTVTENIKIGREISTPNLVSRIFGKSMESLDAEAMAKDAKKALKTIGLQIEDYVKVAGLPVGYMQFIEIAREIDKTGIRLLVFDEPTAVLTESEADRLLEAMRVIASQGIAIIFITHRLDEVMAVADGMTILRDGEFVAHREIKDTNVVEIAELMIGRKVEKLVDTSEEDRRIINDTNIAVSMKDYYVDMPGEQVKGINLDIRKGEIFGIGGLAGQGKLGIPNGIMGLYKAEGQVMINGEPLNLEKLGCALEHKIAFVSEDRKGVGLLLNESIEHNIIFSAMQTNNKFLKKVLWMRLFDGKTAREHAQDMVKRLDIRCTGIRQAAGSLSGGNQQKVCLARALTLEPDILFVSEPTRGIDIGAKKLVLEYLSKLNREQGMTVIIVSSELVELRSISDRIAIISDGKLSRILSPDAPDAEFGLAMSGTKVKGGEDHE</sequence>
<organism evidence="4 5">
    <name type="scientific">[Clostridium] citroniae WAL-19142</name>
    <dbReference type="NCBI Taxonomy" id="742734"/>
    <lineage>
        <taxon>Bacteria</taxon>
        <taxon>Bacillati</taxon>
        <taxon>Bacillota</taxon>
        <taxon>Clostridia</taxon>
        <taxon>Lachnospirales</taxon>
        <taxon>Lachnospiraceae</taxon>
        <taxon>Enterocloster</taxon>
    </lineage>
</organism>
<keyword evidence="2" id="KW-0067">ATP-binding</keyword>
<dbReference type="InterPro" id="IPR027417">
    <property type="entry name" value="P-loop_NTPase"/>
</dbReference>
<dbReference type="InterPro" id="IPR003439">
    <property type="entry name" value="ABC_transporter-like_ATP-bd"/>
</dbReference>
<dbReference type="SMART" id="SM00382">
    <property type="entry name" value="AAA"/>
    <property type="match status" value="2"/>
</dbReference>
<comment type="caution">
    <text evidence="4">The sequence shown here is derived from an EMBL/GenBank/DDBJ whole genome shotgun (WGS) entry which is preliminary data.</text>
</comment>
<keyword evidence="1" id="KW-0547">Nucleotide-binding</keyword>
<dbReference type="PATRIC" id="fig|742734.4.peg.4230"/>
<protein>
    <recommendedName>
        <fullName evidence="3">ABC transporter domain-containing protein</fullName>
    </recommendedName>
</protein>
<dbReference type="EMBL" id="ADLK01000029">
    <property type="protein sequence ID" value="KMW16446.1"/>
    <property type="molecule type" value="Genomic_DNA"/>
</dbReference>
<name>A0A0J9BWA4_9FIRM</name>
<proteinExistence type="predicted"/>
<evidence type="ECO:0000313" key="4">
    <source>
        <dbReference type="EMBL" id="KMW16446.1"/>
    </source>
</evidence>
<feature type="domain" description="ABC transporter" evidence="3">
    <location>
        <begin position="8"/>
        <end position="529"/>
    </location>
</feature>
<dbReference type="PANTHER" id="PTHR43790:SF4">
    <property type="entry name" value="GUANOSINE IMPORT ATP-BINDING PROTEIN NUPO"/>
    <property type="match status" value="1"/>
</dbReference>
<dbReference type="AlphaFoldDB" id="A0A0J9BWA4"/>
<accession>A0A0J9BWA4</accession>
<dbReference type="InterPro" id="IPR003593">
    <property type="entry name" value="AAA+_ATPase"/>
</dbReference>
<dbReference type="InterPro" id="IPR017871">
    <property type="entry name" value="ABC_transporter-like_CS"/>
</dbReference>
<evidence type="ECO:0000256" key="1">
    <source>
        <dbReference type="ARBA" id="ARBA00022741"/>
    </source>
</evidence>
<evidence type="ECO:0000256" key="2">
    <source>
        <dbReference type="ARBA" id="ARBA00022840"/>
    </source>
</evidence>
<dbReference type="PROSITE" id="PS50893">
    <property type="entry name" value="ABC_TRANSPORTER_2"/>
    <property type="match status" value="1"/>
</dbReference>